<dbReference type="EMBL" id="JWZX01001569">
    <property type="protein sequence ID" value="KOO33237.1"/>
    <property type="molecule type" value="Genomic_DNA"/>
</dbReference>
<gene>
    <name evidence="1" type="ORF">Ctob_007457</name>
</gene>
<proteinExistence type="predicted"/>
<dbReference type="AlphaFoldDB" id="A0A0M0K3P3"/>
<evidence type="ECO:0000313" key="2">
    <source>
        <dbReference type="Proteomes" id="UP000037460"/>
    </source>
</evidence>
<dbReference type="Proteomes" id="UP000037460">
    <property type="component" value="Unassembled WGS sequence"/>
</dbReference>
<name>A0A0M0K3P3_9EUKA</name>
<reference evidence="2" key="1">
    <citation type="journal article" date="2015" name="PLoS Genet.">
        <title>Genome Sequence and Transcriptome Analyses of Chrysochromulina tobin: Metabolic Tools for Enhanced Algal Fitness in the Prominent Order Prymnesiales (Haptophyceae).</title>
        <authorList>
            <person name="Hovde B.T."/>
            <person name="Deodato C.R."/>
            <person name="Hunsperger H.M."/>
            <person name="Ryken S.A."/>
            <person name="Yost W."/>
            <person name="Jha R.K."/>
            <person name="Patterson J."/>
            <person name="Monnat R.J. Jr."/>
            <person name="Barlow S.B."/>
            <person name="Starkenburg S.R."/>
            <person name="Cattolico R.A."/>
        </authorList>
    </citation>
    <scope>NUCLEOTIDE SEQUENCE</scope>
    <source>
        <strain evidence="2">CCMP291</strain>
    </source>
</reference>
<accession>A0A0M0K3P3</accession>
<evidence type="ECO:0000313" key="1">
    <source>
        <dbReference type="EMBL" id="KOO33237.1"/>
    </source>
</evidence>
<sequence length="215" mass="24282">MEPWHQSRPSLSTLGLSAETVAWAIAFWGCRPEKMLDVAVWEKVNQEDYSFDEDDDSIDKVDVWHTKVVLSVCCDEGADDKYGKIVVLVYQHGDDDDDFRLTMRHLWTDVSFIEMHRLVLESARLAMKQKVCASDVRRAGSDSVGSDETSRLAGGGKWDTVWAVEHGAANVLLETLLRREVEQPPFPEKGDYKTSMDSFLRLYGIAEVPVMVPVS</sequence>
<organism evidence="1 2">
    <name type="scientific">Chrysochromulina tobinii</name>
    <dbReference type="NCBI Taxonomy" id="1460289"/>
    <lineage>
        <taxon>Eukaryota</taxon>
        <taxon>Haptista</taxon>
        <taxon>Haptophyta</taxon>
        <taxon>Prymnesiophyceae</taxon>
        <taxon>Prymnesiales</taxon>
        <taxon>Chrysochromulinaceae</taxon>
        <taxon>Chrysochromulina</taxon>
    </lineage>
</organism>
<protein>
    <submittedName>
        <fullName evidence="1">Uncharacterized protein</fullName>
    </submittedName>
</protein>
<keyword evidence="2" id="KW-1185">Reference proteome</keyword>
<comment type="caution">
    <text evidence="1">The sequence shown here is derived from an EMBL/GenBank/DDBJ whole genome shotgun (WGS) entry which is preliminary data.</text>
</comment>